<comment type="caution">
    <text evidence="1">The sequence shown here is derived from an EMBL/GenBank/DDBJ whole genome shotgun (WGS) entry which is preliminary data.</text>
</comment>
<proteinExistence type="predicted"/>
<protein>
    <submittedName>
        <fullName evidence="1">Uncharacterized protein</fullName>
    </submittedName>
</protein>
<accession>A0A9P6FPE9</accession>
<feature type="non-terminal residue" evidence="1">
    <location>
        <position position="319"/>
    </location>
</feature>
<dbReference type="AlphaFoldDB" id="A0A9P6FPE9"/>
<feature type="non-terminal residue" evidence="1">
    <location>
        <position position="1"/>
    </location>
</feature>
<dbReference type="Proteomes" id="UP000780801">
    <property type="component" value="Unassembled WGS sequence"/>
</dbReference>
<evidence type="ECO:0000313" key="1">
    <source>
        <dbReference type="EMBL" id="KAF9578375.1"/>
    </source>
</evidence>
<sequence>FEVVITPNGANGGLVAEEIKISWLVNEKTATLDDLWAIIFQKWSFCSDYKQSDLKMVLKNKESRPTAPIPLSSNEDVRRSLRDAIQLKNNKLSIGLEIAPKSFAKWSFKDVCRSFGFSSVDEPGIDVLPPFDDIQQTQLDPYQTEILDDLIKDILMKKEVLELNSANEATKSHMVFSYLAAATYVFKKDLYLASQQHLTGSRGKGSTDFSVISRRDKYLTLGVTEVKKENFNQGYAQNILQLETTMKSRKRRREMDDVDGGEEEPLKTFGIVTDSERWAFLECKLHTSGKMGYRASMLPDKINYDKCNEEDIKSIFRKI</sequence>
<dbReference type="OrthoDB" id="2414517at2759"/>
<keyword evidence="2" id="KW-1185">Reference proteome</keyword>
<evidence type="ECO:0000313" key="2">
    <source>
        <dbReference type="Proteomes" id="UP000780801"/>
    </source>
</evidence>
<reference evidence="1" key="1">
    <citation type="journal article" date="2020" name="Fungal Divers.">
        <title>Resolving the Mortierellaceae phylogeny through synthesis of multi-gene phylogenetics and phylogenomics.</title>
        <authorList>
            <person name="Vandepol N."/>
            <person name="Liber J."/>
            <person name="Desiro A."/>
            <person name="Na H."/>
            <person name="Kennedy M."/>
            <person name="Barry K."/>
            <person name="Grigoriev I.V."/>
            <person name="Miller A.N."/>
            <person name="O'Donnell K."/>
            <person name="Stajich J.E."/>
            <person name="Bonito G."/>
        </authorList>
    </citation>
    <scope>NUCLEOTIDE SEQUENCE</scope>
    <source>
        <strain evidence="1">KOD1015</strain>
    </source>
</reference>
<gene>
    <name evidence="1" type="ORF">BGW38_005856</name>
</gene>
<name>A0A9P6FPE9_9FUNG</name>
<dbReference type="EMBL" id="JAABOA010003717">
    <property type="protein sequence ID" value="KAF9578375.1"/>
    <property type="molecule type" value="Genomic_DNA"/>
</dbReference>
<organism evidence="1 2">
    <name type="scientific">Lunasporangiospora selenospora</name>
    <dbReference type="NCBI Taxonomy" id="979761"/>
    <lineage>
        <taxon>Eukaryota</taxon>
        <taxon>Fungi</taxon>
        <taxon>Fungi incertae sedis</taxon>
        <taxon>Mucoromycota</taxon>
        <taxon>Mortierellomycotina</taxon>
        <taxon>Mortierellomycetes</taxon>
        <taxon>Mortierellales</taxon>
        <taxon>Mortierellaceae</taxon>
        <taxon>Lunasporangiospora</taxon>
    </lineage>
</organism>